<organism evidence="1 2">
    <name type="scientific">Trifolium subterraneum</name>
    <name type="common">Subterranean clover</name>
    <dbReference type="NCBI Taxonomy" id="3900"/>
    <lineage>
        <taxon>Eukaryota</taxon>
        <taxon>Viridiplantae</taxon>
        <taxon>Streptophyta</taxon>
        <taxon>Embryophyta</taxon>
        <taxon>Tracheophyta</taxon>
        <taxon>Spermatophyta</taxon>
        <taxon>Magnoliopsida</taxon>
        <taxon>eudicotyledons</taxon>
        <taxon>Gunneridae</taxon>
        <taxon>Pentapetalae</taxon>
        <taxon>rosids</taxon>
        <taxon>fabids</taxon>
        <taxon>Fabales</taxon>
        <taxon>Fabaceae</taxon>
        <taxon>Papilionoideae</taxon>
        <taxon>50 kb inversion clade</taxon>
        <taxon>NPAAA clade</taxon>
        <taxon>Hologalegina</taxon>
        <taxon>IRL clade</taxon>
        <taxon>Trifolieae</taxon>
        <taxon>Trifolium</taxon>
    </lineage>
</organism>
<name>A0A2Z6NG21_TRISU</name>
<sequence>MSPWIDGVKWNDYSGYGRDSATLEMFTHQKPLFVKASINDNMFNRVFIEETIVLNVMSFLTLKWSRKHLRMCGFQALRVLIADAVVGQKEVRFVFFVIDWKPSCFVIQMLLLETIEAEKNSFRMMSDV</sequence>
<gene>
    <name evidence="1" type="ORF">TSUD_92180</name>
</gene>
<evidence type="ECO:0000313" key="2">
    <source>
        <dbReference type="Proteomes" id="UP000242715"/>
    </source>
</evidence>
<reference evidence="2" key="1">
    <citation type="journal article" date="2017" name="Front. Plant Sci.">
        <title>Climate Clever Clovers: New Paradigm to Reduce the Environmental Footprint of Ruminants by Breeding Low Methanogenic Forages Utilizing Haplotype Variation.</title>
        <authorList>
            <person name="Kaur P."/>
            <person name="Appels R."/>
            <person name="Bayer P.E."/>
            <person name="Keeble-Gagnere G."/>
            <person name="Wang J."/>
            <person name="Hirakawa H."/>
            <person name="Shirasawa K."/>
            <person name="Vercoe P."/>
            <person name="Stefanova K."/>
            <person name="Durmic Z."/>
            <person name="Nichols P."/>
            <person name="Revell C."/>
            <person name="Isobe S.N."/>
            <person name="Edwards D."/>
            <person name="Erskine W."/>
        </authorList>
    </citation>
    <scope>NUCLEOTIDE SEQUENCE [LARGE SCALE GENOMIC DNA]</scope>
    <source>
        <strain evidence="2">cv. Daliak</strain>
    </source>
</reference>
<proteinExistence type="predicted"/>
<keyword evidence="2" id="KW-1185">Reference proteome</keyword>
<evidence type="ECO:0000313" key="1">
    <source>
        <dbReference type="EMBL" id="GAU40993.1"/>
    </source>
</evidence>
<dbReference type="Proteomes" id="UP000242715">
    <property type="component" value="Unassembled WGS sequence"/>
</dbReference>
<dbReference type="EMBL" id="DF973837">
    <property type="protein sequence ID" value="GAU40993.1"/>
    <property type="molecule type" value="Genomic_DNA"/>
</dbReference>
<protein>
    <submittedName>
        <fullName evidence="1">Uncharacterized protein</fullName>
    </submittedName>
</protein>
<dbReference type="AlphaFoldDB" id="A0A2Z6NG21"/>
<accession>A0A2Z6NG21</accession>